<dbReference type="SUPFAM" id="SSF46689">
    <property type="entry name" value="Homeodomain-like"/>
    <property type="match status" value="2"/>
</dbReference>
<proteinExistence type="predicted"/>
<dbReference type="SUPFAM" id="SSF51182">
    <property type="entry name" value="RmlC-like cupins"/>
    <property type="match status" value="1"/>
</dbReference>
<dbReference type="AlphaFoldDB" id="A0A0B8T3N0"/>
<protein>
    <submittedName>
        <fullName evidence="5">Transcriptional regulator, AraC family</fullName>
    </submittedName>
</protein>
<dbReference type="Proteomes" id="UP000031802">
    <property type="component" value="Unassembled WGS sequence"/>
</dbReference>
<evidence type="ECO:0000313" key="5">
    <source>
        <dbReference type="EMBL" id="KGE13718.1"/>
    </source>
</evidence>
<dbReference type="RefSeq" id="WP_037499797.1">
    <property type="nucleotide sequence ID" value="NZ_JJMU01000043.1"/>
</dbReference>
<dbReference type="PANTHER" id="PTHR43280">
    <property type="entry name" value="ARAC-FAMILY TRANSCRIPTIONAL REGULATOR"/>
    <property type="match status" value="1"/>
</dbReference>
<accession>A0A0B8T3N0</accession>
<gene>
    <name evidence="5" type="ORF">DI53_2511</name>
</gene>
<dbReference type="InterPro" id="IPR011051">
    <property type="entry name" value="RmlC_Cupin_sf"/>
</dbReference>
<dbReference type="eggNOG" id="COG2207">
    <property type="taxonomic scope" value="Bacteria"/>
</dbReference>
<dbReference type="Pfam" id="PF12833">
    <property type="entry name" value="HTH_18"/>
    <property type="match status" value="1"/>
</dbReference>
<sequence>MKMIQFNVPSPKDKSVYVQEDKLSDFYPYFHKHEEYQFMWIVKGEGTLFLADSFHPFRADDIFLLGPNQPHVFKRNADSLEHPEVESVSIFFNLKGSLSSLFNMPELGNILAFILQNTNGFKVPHAYTNRIKRRIGLLKKADMMDQLMSFFFLLKELSLVSHELKPLSVTTVLNKDDGFLRINDVCRYIKDNFRRSITLEEAADHANLTPQAFCRYFKKHTGLTFVSYLSELRIQEACKLITAQRYESIGLVAYNSGFNSITNFNRVFRSVTGFSPKEYYRRYKNNV</sequence>
<comment type="caution">
    <text evidence="5">The sequence shown here is derived from an EMBL/GenBank/DDBJ whole genome shotgun (WGS) entry which is preliminary data.</text>
</comment>
<dbReference type="SMART" id="SM00342">
    <property type="entry name" value="HTH_ARAC"/>
    <property type="match status" value="1"/>
</dbReference>
<dbReference type="InterPro" id="IPR018060">
    <property type="entry name" value="HTH_AraC"/>
</dbReference>
<dbReference type="PANTHER" id="PTHR43280:SF27">
    <property type="entry name" value="TRANSCRIPTIONAL REGULATOR MTLR"/>
    <property type="match status" value="1"/>
</dbReference>
<reference evidence="6" key="1">
    <citation type="submission" date="2014-04" db="EMBL/GenBank/DDBJ databases">
        <title>Whole-Genome optical mapping and complete genome sequence of Sphingobacterium deserti sp. nov., a new spaces isolated from desert in the west of China.</title>
        <authorList>
            <person name="Teng C."/>
            <person name="Zhou Z."/>
            <person name="Li X."/>
            <person name="Chen M."/>
            <person name="Lin M."/>
            <person name="Wang L."/>
            <person name="Su S."/>
            <person name="Zhang C."/>
            <person name="Zhang W."/>
        </authorList>
    </citation>
    <scope>NUCLEOTIDE SEQUENCE [LARGE SCALE GENOMIC DNA]</scope>
    <source>
        <strain evidence="6">ACCC05744</strain>
    </source>
</reference>
<organism evidence="5 6">
    <name type="scientific">Sphingobacterium deserti</name>
    <dbReference type="NCBI Taxonomy" id="1229276"/>
    <lineage>
        <taxon>Bacteria</taxon>
        <taxon>Pseudomonadati</taxon>
        <taxon>Bacteroidota</taxon>
        <taxon>Sphingobacteriia</taxon>
        <taxon>Sphingobacteriales</taxon>
        <taxon>Sphingobacteriaceae</taxon>
        <taxon>Sphingobacterium</taxon>
    </lineage>
</organism>
<evidence type="ECO:0000256" key="2">
    <source>
        <dbReference type="ARBA" id="ARBA00023125"/>
    </source>
</evidence>
<dbReference type="OrthoDB" id="9787988at2"/>
<evidence type="ECO:0000256" key="1">
    <source>
        <dbReference type="ARBA" id="ARBA00023015"/>
    </source>
</evidence>
<dbReference type="eggNOG" id="COG0662">
    <property type="taxonomic scope" value="Bacteria"/>
</dbReference>
<feature type="domain" description="HTH araC/xylS-type" evidence="4">
    <location>
        <begin position="183"/>
        <end position="282"/>
    </location>
</feature>
<evidence type="ECO:0000313" key="6">
    <source>
        <dbReference type="Proteomes" id="UP000031802"/>
    </source>
</evidence>
<dbReference type="GO" id="GO:0003700">
    <property type="term" value="F:DNA-binding transcription factor activity"/>
    <property type="evidence" value="ECO:0007669"/>
    <property type="project" value="InterPro"/>
</dbReference>
<dbReference type="EMBL" id="JJMU01000043">
    <property type="protein sequence ID" value="KGE13718.1"/>
    <property type="molecule type" value="Genomic_DNA"/>
</dbReference>
<dbReference type="Pfam" id="PF02311">
    <property type="entry name" value="AraC_binding"/>
    <property type="match status" value="1"/>
</dbReference>
<evidence type="ECO:0000259" key="4">
    <source>
        <dbReference type="PROSITE" id="PS01124"/>
    </source>
</evidence>
<evidence type="ECO:0000256" key="3">
    <source>
        <dbReference type="ARBA" id="ARBA00023163"/>
    </source>
</evidence>
<dbReference type="InterPro" id="IPR003313">
    <property type="entry name" value="AraC-bd"/>
</dbReference>
<keyword evidence="3" id="KW-0804">Transcription</keyword>
<reference evidence="5 6" key="2">
    <citation type="journal article" date="2015" name="PLoS ONE">
        <title>Whole-Genome Optical Mapping and Finished Genome Sequence of Sphingobacterium deserti sp. nov., a New Species Isolated from the Western Desert of China.</title>
        <authorList>
            <person name="Teng C."/>
            <person name="Zhou Z."/>
            <person name="Molnar I."/>
            <person name="Li X."/>
            <person name="Tang R."/>
            <person name="Chen M."/>
            <person name="Wang L."/>
            <person name="Su S."/>
            <person name="Zhang W."/>
            <person name="Lin M."/>
        </authorList>
    </citation>
    <scope>NUCLEOTIDE SEQUENCE [LARGE SCALE GENOMIC DNA]</scope>
    <source>
        <strain evidence="6">ACCC05744</strain>
    </source>
</reference>
<keyword evidence="1" id="KW-0805">Transcription regulation</keyword>
<dbReference type="Gene3D" id="2.60.120.10">
    <property type="entry name" value="Jelly Rolls"/>
    <property type="match status" value="1"/>
</dbReference>
<dbReference type="InterPro" id="IPR009057">
    <property type="entry name" value="Homeodomain-like_sf"/>
</dbReference>
<keyword evidence="6" id="KW-1185">Reference proteome</keyword>
<dbReference type="PROSITE" id="PS01124">
    <property type="entry name" value="HTH_ARAC_FAMILY_2"/>
    <property type="match status" value="1"/>
</dbReference>
<dbReference type="GO" id="GO:0043565">
    <property type="term" value="F:sequence-specific DNA binding"/>
    <property type="evidence" value="ECO:0007669"/>
    <property type="project" value="InterPro"/>
</dbReference>
<dbReference type="Gene3D" id="1.10.10.60">
    <property type="entry name" value="Homeodomain-like"/>
    <property type="match status" value="2"/>
</dbReference>
<dbReference type="InterPro" id="IPR014710">
    <property type="entry name" value="RmlC-like_jellyroll"/>
</dbReference>
<keyword evidence="2" id="KW-0238">DNA-binding</keyword>
<dbReference type="PATRIC" id="fig|1229276.3.peg.2582"/>
<dbReference type="STRING" id="1229276.DI53_2511"/>
<name>A0A0B8T3N0_9SPHI</name>